<feature type="compositionally biased region" description="Basic and acidic residues" evidence="1">
    <location>
        <begin position="183"/>
        <end position="202"/>
    </location>
</feature>
<evidence type="ECO:0000313" key="2">
    <source>
        <dbReference type="EMBL" id="RUP51216.1"/>
    </source>
</evidence>
<gene>
    <name evidence="2" type="ORF">BC936DRAFT_149366</name>
</gene>
<feature type="compositionally biased region" description="Polar residues" evidence="1">
    <location>
        <begin position="166"/>
        <end position="182"/>
    </location>
</feature>
<keyword evidence="3" id="KW-1185">Reference proteome</keyword>
<evidence type="ECO:0000256" key="1">
    <source>
        <dbReference type="SAM" id="MobiDB-lite"/>
    </source>
</evidence>
<proteinExistence type="predicted"/>
<dbReference type="EMBL" id="RBNI01000880">
    <property type="protein sequence ID" value="RUP51216.1"/>
    <property type="molecule type" value="Genomic_DNA"/>
</dbReference>
<dbReference type="AlphaFoldDB" id="A0A433DKI5"/>
<comment type="caution">
    <text evidence="2">The sequence shown here is derived from an EMBL/GenBank/DDBJ whole genome shotgun (WGS) entry which is preliminary data.</text>
</comment>
<dbReference type="Proteomes" id="UP000268093">
    <property type="component" value="Unassembled WGS sequence"/>
</dbReference>
<organism evidence="2 3">
    <name type="scientific">Jimgerdemannia flammicorona</name>
    <dbReference type="NCBI Taxonomy" id="994334"/>
    <lineage>
        <taxon>Eukaryota</taxon>
        <taxon>Fungi</taxon>
        <taxon>Fungi incertae sedis</taxon>
        <taxon>Mucoromycota</taxon>
        <taxon>Mucoromycotina</taxon>
        <taxon>Endogonomycetes</taxon>
        <taxon>Endogonales</taxon>
        <taxon>Endogonaceae</taxon>
        <taxon>Jimgerdemannia</taxon>
    </lineage>
</organism>
<sequence length="639" mass="72268">MPIFFDAPSKNWTYEAIAAIYGAEDNNISRIFDNIKKDLQRRASRKDHDAVQARELLDSGWKQLAGLLLVAASWVTPRRPVIAASWVTPRRPVMAASWVTPRRPVMASSWVTPRRPVMAASWVTPRRPKGEPAKSRLSIAASRTPVENEEGGASKNAGMATPTPSPNQKRSMTASEQDLDSGTSKDSDSDPFREFQKAHPEAAKVTVTYSRKSSKRPMAVRSQEAVYDRGDSPNEEDEASKNQSENEQESDSGQKSKDEITLEDDSESEVDEDDSEASEDSVTDHEDAYFTKTSPEQWSFIDYYRHRSASFDFSSDFKKEAFKLKKNLDNLVHSDSPGVRANANRLLSGYKNHRRNVRGVADLWYKIEHQYLENKSTIRSLKCRVTIKGTTQKMMEDLAQETVAESRASPLGKREQNHDELLLSSKKQRKIITKDSVQTPPNESVAEDLEEGENVAEDLDEGEDVTAIVFGRGDKPKWLLADDTDVSVMFEAYRTKVGESDYLANRYIMELIKTSPISDDICKTFGETIWLELCAACGKKRDRHAPPDKALAYLDILMTSNIKDARRAVLEPICSEYNIKEHYDLNYIQTVVNKFITLFELTNNPLLDQRNSEGFFQVYVFGLLIDQLFFDVPGLQVVR</sequence>
<evidence type="ECO:0000313" key="3">
    <source>
        <dbReference type="Proteomes" id="UP000268093"/>
    </source>
</evidence>
<accession>A0A433DKI5</accession>
<protein>
    <submittedName>
        <fullName evidence="2">Uncharacterized protein</fullName>
    </submittedName>
</protein>
<feature type="compositionally biased region" description="Acidic residues" evidence="1">
    <location>
        <begin position="261"/>
        <end position="281"/>
    </location>
</feature>
<name>A0A433DKI5_9FUNG</name>
<reference evidence="2 3" key="1">
    <citation type="journal article" date="2018" name="New Phytol.">
        <title>Phylogenomics of Endogonaceae and evolution of mycorrhizas within Mucoromycota.</title>
        <authorList>
            <person name="Chang Y."/>
            <person name="Desiro A."/>
            <person name="Na H."/>
            <person name="Sandor L."/>
            <person name="Lipzen A."/>
            <person name="Clum A."/>
            <person name="Barry K."/>
            <person name="Grigoriev I.V."/>
            <person name="Martin F.M."/>
            <person name="Stajich J.E."/>
            <person name="Smith M.E."/>
            <person name="Bonito G."/>
            <person name="Spatafora J.W."/>
        </authorList>
    </citation>
    <scope>NUCLEOTIDE SEQUENCE [LARGE SCALE GENOMIC DNA]</scope>
    <source>
        <strain evidence="2 3">GMNB39</strain>
    </source>
</reference>
<feature type="region of interest" description="Disordered" evidence="1">
    <location>
        <begin position="122"/>
        <end position="289"/>
    </location>
</feature>